<dbReference type="EMBL" id="JAAQPF010000564">
    <property type="protein sequence ID" value="KAF5699650.1"/>
    <property type="molecule type" value="Genomic_DNA"/>
</dbReference>
<dbReference type="AlphaFoldDB" id="A0A8H5XT05"/>
<keyword evidence="3" id="KW-1185">Reference proteome</keyword>
<feature type="compositionally biased region" description="Basic and acidic residues" evidence="1">
    <location>
        <begin position="156"/>
        <end position="166"/>
    </location>
</feature>
<feature type="region of interest" description="Disordered" evidence="1">
    <location>
        <begin position="144"/>
        <end position="175"/>
    </location>
</feature>
<organism evidence="2 3">
    <name type="scientific">Fusarium globosum</name>
    <dbReference type="NCBI Taxonomy" id="78864"/>
    <lineage>
        <taxon>Eukaryota</taxon>
        <taxon>Fungi</taxon>
        <taxon>Dikarya</taxon>
        <taxon>Ascomycota</taxon>
        <taxon>Pezizomycotina</taxon>
        <taxon>Sordariomycetes</taxon>
        <taxon>Hypocreomycetidae</taxon>
        <taxon>Hypocreales</taxon>
        <taxon>Nectriaceae</taxon>
        <taxon>Fusarium</taxon>
        <taxon>Fusarium fujikuroi species complex</taxon>
    </lineage>
</organism>
<protein>
    <submittedName>
        <fullName evidence="2">Uncharacterized protein</fullName>
    </submittedName>
</protein>
<proteinExistence type="predicted"/>
<dbReference type="Proteomes" id="UP000532311">
    <property type="component" value="Unassembled WGS sequence"/>
</dbReference>
<reference evidence="2 3" key="1">
    <citation type="submission" date="2020-05" db="EMBL/GenBank/DDBJ databases">
        <title>Identification and distribution of gene clusters putatively required for synthesis of sphingolipid metabolism inhibitors in phylogenetically diverse species of the filamentous fungus Fusarium.</title>
        <authorList>
            <person name="Kim H.-S."/>
            <person name="Busman M."/>
            <person name="Brown D.W."/>
            <person name="Divon H."/>
            <person name="Uhlig S."/>
            <person name="Proctor R.H."/>
        </authorList>
    </citation>
    <scope>NUCLEOTIDE SEQUENCE [LARGE SCALE GENOMIC DNA]</scope>
    <source>
        <strain evidence="2 3">NRRL 26131</strain>
    </source>
</reference>
<sequence length="175" mass="19151">MAGQALAILGTFIPLSFIDSWPPRHPSNPLRGPSHKEKEVSTVLFVLQEGQSHGRNLSSPGTITILSGRGQMAPNGCTFRIATGRVEKKKNKKNKKKKKADEKSVQVFLDTCRLVPGTITIQGGGRQMAPTGCTFRIATGRIEKKKKNKNNKKKKTADQKLTDKVSESVSAIQIE</sequence>
<evidence type="ECO:0000313" key="2">
    <source>
        <dbReference type="EMBL" id="KAF5699650.1"/>
    </source>
</evidence>
<evidence type="ECO:0000256" key="1">
    <source>
        <dbReference type="SAM" id="MobiDB-lite"/>
    </source>
</evidence>
<name>A0A8H5XT05_9HYPO</name>
<accession>A0A8H5XT05</accession>
<evidence type="ECO:0000313" key="3">
    <source>
        <dbReference type="Proteomes" id="UP000532311"/>
    </source>
</evidence>
<feature type="compositionally biased region" description="Basic residues" evidence="1">
    <location>
        <begin position="144"/>
        <end position="155"/>
    </location>
</feature>
<comment type="caution">
    <text evidence="2">The sequence shown here is derived from an EMBL/GenBank/DDBJ whole genome shotgun (WGS) entry which is preliminary data.</text>
</comment>
<gene>
    <name evidence="2" type="ORF">FGLOB1_11237</name>
</gene>